<comment type="caution">
    <text evidence="1">The sequence shown here is derived from an EMBL/GenBank/DDBJ whole genome shotgun (WGS) entry which is preliminary data.</text>
</comment>
<name>A0ACB8XNM3_ARCLA</name>
<reference evidence="2" key="1">
    <citation type="journal article" date="2022" name="Mol. Ecol. Resour.">
        <title>The genomes of chicory, endive, great burdock and yacon provide insights into Asteraceae palaeo-polyploidization history and plant inulin production.</title>
        <authorList>
            <person name="Fan W."/>
            <person name="Wang S."/>
            <person name="Wang H."/>
            <person name="Wang A."/>
            <person name="Jiang F."/>
            <person name="Liu H."/>
            <person name="Zhao H."/>
            <person name="Xu D."/>
            <person name="Zhang Y."/>
        </authorList>
    </citation>
    <scope>NUCLEOTIDE SEQUENCE [LARGE SCALE GENOMIC DNA]</scope>
    <source>
        <strain evidence="2">cv. Niubang</strain>
    </source>
</reference>
<evidence type="ECO:0000313" key="1">
    <source>
        <dbReference type="EMBL" id="KAI3669817.1"/>
    </source>
</evidence>
<accession>A0ACB8XNM3</accession>
<sequence>MLFVVHVLGLWRVGFEIRLFGSSCKSSSGFSDAMVLVKLVADSRWRERGELSTMDRVDYRRCIGDNGLGGSQPRGRKCSMDGYWWLDRWSSNGEQRRSSGDQSLVDAMVGRGERDVAG</sequence>
<keyword evidence="2" id="KW-1185">Reference proteome</keyword>
<dbReference type="Proteomes" id="UP001055879">
    <property type="component" value="Linkage Group LG16"/>
</dbReference>
<dbReference type="EMBL" id="CM042062">
    <property type="protein sequence ID" value="KAI3669817.1"/>
    <property type="molecule type" value="Genomic_DNA"/>
</dbReference>
<organism evidence="1 2">
    <name type="scientific">Arctium lappa</name>
    <name type="common">Greater burdock</name>
    <name type="synonym">Lappa major</name>
    <dbReference type="NCBI Taxonomy" id="4217"/>
    <lineage>
        <taxon>Eukaryota</taxon>
        <taxon>Viridiplantae</taxon>
        <taxon>Streptophyta</taxon>
        <taxon>Embryophyta</taxon>
        <taxon>Tracheophyta</taxon>
        <taxon>Spermatophyta</taxon>
        <taxon>Magnoliopsida</taxon>
        <taxon>eudicotyledons</taxon>
        <taxon>Gunneridae</taxon>
        <taxon>Pentapetalae</taxon>
        <taxon>asterids</taxon>
        <taxon>campanulids</taxon>
        <taxon>Asterales</taxon>
        <taxon>Asteraceae</taxon>
        <taxon>Carduoideae</taxon>
        <taxon>Cardueae</taxon>
        <taxon>Arctiinae</taxon>
        <taxon>Arctium</taxon>
    </lineage>
</organism>
<gene>
    <name evidence="1" type="ORF">L6452_41237</name>
</gene>
<evidence type="ECO:0000313" key="2">
    <source>
        <dbReference type="Proteomes" id="UP001055879"/>
    </source>
</evidence>
<proteinExistence type="predicted"/>
<reference evidence="1 2" key="2">
    <citation type="journal article" date="2022" name="Mol. Ecol. Resour.">
        <title>The genomes of chicory, endive, great burdock and yacon provide insights into Asteraceae paleo-polyploidization history and plant inulin production.</title>
        <authorList>
            <person name="Fan W."/>
            <person name="Wang S."/>
            <person name="Wang H."/>
            <person name="Wang A."/>
            <person name="Jiang F."/>
            <person name="Liu H."/>
            <person name="Zhao H."/>
            <person name="Xu D."/>
            <person name="Zhang Y."/>
        </authorList>
    </citation>
    <scope>NUCLEOTIDE SEQUENCE [LARGE SCALE GENOMIC DNA]</scope>
    <source>
        <strain evidence="2">cv. Niubang</strain>
    </source>
</reference>
<protein>
    <submittedName>
        <fullName evidence="1">Uncharacterized protein</fullName>
    </submittedName>
</protein>